<protein>
    <submittedName>
        <fullName evidence="9">MFSD6 protein</fullName>
    </submittedName>
</protein>
<evidence type="ECO:0000256" key="2">
    <source>
        <dbReference type="ARBA" id="ARBA00005241"/>
    </source>
</evidence>
<feature type="transmembrane region" description="Helical" evidence="7">
    <location>
        <begin position="195"/>
        <end position="215"/>
    </location>
</feature>
<dbReference type="InterPro" id="IPR051717">
    <property type="entry name" value="MFS_MFSD6"/>
</dbReference>
<dbReference type="CDD" id="cd17335">
    <property type="entry name" value="MFS_MFSD6"/>
    <property type="match status" value="1"/>
</dbReference>
<keyword evidence="4 7" id="KW-1133">Transmembrane helix</keyword>
<name>A0A8J9ZUX1_BRALA</name>
<evidence type="ECO:0000256" key="1">
    <source>
        <dbReference type="ARBA" id="ARBA00004141"/>
    </source>
</evidence>
<dbReference type="Proteomes" id="UP000838412">
    <property type="component" value="Chromosome 4"/>
</dbReference>
<dbReference type="AlphaFoldDB" id="A0A8J9ZUX1"/>
<evidence type="ECO:0000313" key="9">
    <source>
        <dbReference type="EMBL" id="CAH1261683.1"/>
    </source>
</evidence>
<dbReference type="PANTHER" id="PTHR16172:SF42">
    <property type="entry name" value="MAJOR FACILITATOR SUPERFAMILY (MFS) PROFILE DOMAIN-CONTAINING PROTEIN"/>
    <property type="match status" value="1"/>
</dbReference>
<organism evidence="9 10">
    <name type="scientific">Branchiostoma lanceolatum</name>
    <name type="common">Common lancelet</name>
    <name type="synonym">Amphioxus lanceolatum</name>
    <dbReference type="NCBI Taxonomy" id="7740"/>
    <lineage>
        <taxon>Eukaryota</taxon>
        <taxon>Metazoa</taxon>
        <taxon>Chordata</taxon>
        <taxon>Cephalochordata</taxon>
        <taxon>Leptocardii</taxon>
        <taxon>Amphioxiformes</taxon>
        <taxon>Branchiostomatidae</taxon>
        <taxon>Branchiostoma</taxon>
    </lineage>
</organism>
<comment type="subcellular location">
    <subcellularLocation>
        <location evidence="1">Membrane</location>
        <topology evidence="1">Multi-pass membrane protein</topology>
    </subcellularLocation>
</comment>
<feature type="transmembrane region" description="Helical" evidence="7">
    <location>
        <begin position="334"/>
        <end position="353"/>
    </location>
</feature>
<dbReference type="EMBL" id="OV696689">
    <property type="protein sequence ID" value="CAH1261683.1"/>
    <property type="molecule type" value="Genomic_DNA"/>
</dbReference>
<dbReference type="OrthoDB" id="515887at2759"/>
<dbReference type="Gene3D" id="1.20.1250.20">
    <property type="entry name" value="MFS general substrate transporter like domains"/>
    <property type="match status" value="3"/>
</dbReference>
<accession>A0A8J9ZUX1</accession>
<feature type="transmembrane region" description="Helical" evidence="7">
    <location>
        <begin position="267"/>
        <end position="283"/>
    </location>
</feature>
<gene>
    <name evidence="9" type="primary">MFSD6</name>
    <name evidence="9" type="ORF">BLAG_LOCUS17036</name>
</gene>
<feature type="transmembrane region" description="Helical" evidence="7">
    <location>
        <begin position="424"/>
        <end position="443"/>
    </location>
</feature>
<reference evidence="9" key="1">
    <citation type="submission" date="2022-01" db="EMBL/GenBank/DDBJ databases">
        <authorList>
            <person name="Braso-Vives M."/>
        </authorList>
    </citation>
    <scope>NUCLEOTIDE SEQUENCE</scope>
</reference>
<evidence type="ECO:0000256" key="5">
    <source>
        <dbReference type="ARBA" id="ARBA00023136"/>
    </source>
</evidence>
<evidence type="ECO:0000256" key="3">
    <source>
        <dbReference type="ARBA" id="ARBA00022692"/>
    </source>
</evidence>
<evidence type="ECO:0000256" key="6">
    <source>
        <dbReference type="SAM" id="MobiDB-lite"/>
    </source>
</evidence>
<dbReference type="Pfam" id="PF12832">
    <property type="entry name" value="MFS_1_like"/>
    <property type="match status" value="1"/>
</dbReference>
<dbReference type="SUPFAM" id="SSF103473">
    <property type="entry name" value="MFS general substrate transporter"/>
    <property type="match status" value="1"/>
</dbReference>
<evidence type="ECO:0000313" key="10">
    <source>
        <dbReference type="Proteomes" id="UP000838412"/>
    </source>
</evidence>
<dbReference type="InterPro" id="IPR036259">
    <property type="entry name" value="MFS_trans_sf"/>
</dbReference>
<feature type="domain" description="Major facilitator superfamily associated" evidence="8">
    <location>
        <begin position="13"/>
        <end position="426"/>
    </location>
</feature>
<proteinExistence type="inferred from homology"/>
<evidence type="ECO:0000256" key="7">
    <source>
        <dbReference type="SAM" id="Phobius"/>
    </source>
</evidence>
<keyword evidence="3 7" id="KW-0812">Transmembrane</keyword>
<evidence type="ECO:0000256" key="4">
    <source>
        <dbReference type="ARBA" id="ARBA00022989"/>
    </source>
</evidence>
<dbReference type="GO" id="GO:0016020">
    <property type="term" value="C:membrane"/>
    <property type="evidence" value="ECO:0007669"/>
    <property type="project" value="UniProtKB-SubCell"/>
</dbReference>
<dbReference type="InterPro" id="IPR024989">
    <property type="entry name" value="MFS_assoc_dom"/>
</dbReference>
<feature type="transmembrane region" description="Helical" evidence="7">
    <location>
        <begin position="76"/>
        <end position="95"/>
    </location>
</feature>
<feature type="transmembrane region" description="Helical" evidence="7">
    <location>
        <begin position="227"/>
        <end position="246"/>
    </location>
</feature>
<comment type="similarity">
    <text evidence="2">Belongs to the major facilitator superfamily. MFSD6 family.</text>
</comment>
<dbReference type="PANTHER" id="PTHR16172">
    <property type="entry name" value="MAJOR FACILITATOR SUPERFAMILY DOMAIN-CONTAINING PROTEIN 6-LIKE"/>
    <property type="match status" value="1"/>
</dbReference>
<evidence type="ECO:0000259" key="8">
    <source>
        <dbReference type="Pfam" id="PF12832"/>
    </source>
</evidence>
<feature type="compositionally biased region" description="Basic and acidic residues" evidence="6">
    <location>
        <begin position="109"/>
        <end position="121"/>
    </location>
</feature>
<keyword evidence="5 7" id="KW-0472">Membrane</keyword>
<feature type="transmembrane region" description="Helical" evidence="7">
    <location>
        <begin position="303"/>
        <end position="327"/>
    </location>
</feature>
<keyword evidence="10" id="KW-1185">Reference proteome</keyword>
<feature type="region of interest" description="Disordered" evidence="6">
    <location>
        <begin position="100"/>
        <end position="121"/>
    </location>
</feature>
<feature type="transmembrane region" description="Helical" evidence="7">
    <location>
        <begin position="12"/>
        <end position="32"/>
    </location>
</feature>
<sequence length="514" mass="56559">MPSCDCVDRDLLVVKAIFFFFFSGMACVSPYMSIYMRHLGLRPSQTGVITATKNFMSALIKPLLGSIADKSGRPKIVAILTVLAATALHFSLMFVPPVPSSAAPQTTRQQERRRLEEDNHTKTTCSLPVGVGRAMDLRGVDDAHTQPWFSLTFWLVFWIMFTSHGAQWSSTSQVEAATYQIIKKKDDSTFGRQRLWGSMGFGLFSLLSAVAMDTFTDDPGNKTDYSVTFYIFLAFMLVSSGFLFFLDDWSTGPSVAFLEGVSELLSHLHLVIFLFAVLLLGAYDGAGDTFMYWHLKDLGASQTVIGINMFVRTLVEVPLFLVSGWFIDKIGHVWALQLSFVVFALNFLGYSLIGNPWWAVLIDVIHGYQAITWTAATSYASVSARDDLQAVAQGIVSATFYGLGYGVGNLVSGPVFHHYGAVGLFRSLTVCCLVGFVLFYLLYRCYGKRGVCTDPDTEEEDTAPMLVSAAVMPKPGAFLHGGSVTTEAGETLGSLRIVRPQSKQDGNEIRQFSP</sequence>